<name>A0A7W7N2X1_9CAUL</name>
<organism evidence="2 3">
    <name type="scientific">Brevundimonas bullata</name>
    <dbReference type="NCBI Taxonomy" id="13160"/>
    <lineage>
        <taxon>Bacteria</taxon>
        <taxon>Pseudomonadati</taxon>
        <taxon>Pseudomonadota</taxon>
        <taxon>Alphaproteobacteria</taxon>
        <taxon>Caulobacterales</taxon>
        <taxon>Caulobacteraceae</taxon>
        <taxon>Brevundimonas</taxon>
    </lineage>
</organism>
<accession>A0A7W7N2X1</accession>
<dbReference type="EMBL" id="JACHKY010000001">
    <property type="protein sequence ID" value="MBB4796652.1"/>
    <property type="molecule type" value="Genomic_DNA"/>
</dbReference>
<feature type="chain" id="PRO_5031457726" description="DUF3887 domain-containing protein" evidence="1">
    <location>
        <begin position="23"/>
        <end position="153"/>
    </location>
</feature>
<reference evidence="2 3" key="1">
    <citation type="submission" date="2020-08" db="EMBL/GenBank/DDBJ databases">
        <title>Functional genomics of gut bacteria from endangered species of beetles.</title>
        <authorList>
            <person name="Carlos-Shanley C."/>
        </authorList>
    </citation>
    <scope>NUCLEOTIDE SEQUENCE [LARGE SCALE GENOMIC DNA]</scope>
    <source>
        <strain evidence="2 3">S00123</strain>
    </source>
</reference>
<sequence>MKCSILAAAALGASLIALPAAAQSAAATLPNAFDEPTPGQGSRIAAAPATTPAVAPDIARSEEALRAAIVAFQSGQVDYSVFSPNLAAQFRAEGPELAPRVKAYGALKSIDFVGQQDGADLFRVVFANQATDWVIAFDDNDLINGLLFRPARD</sequence>
<keyword evidence="1" id="KW-0732">Signal</keyword>
<keyword evidence="3" id="KW-1185">Reference proteome</keyword>
<evidence type="ECO:0000256" key="1">
    <source>
        <dbReference type="SAM" id="SignalP"/>
    </source>
</evidence>
<gene>
    <name evidence="2" type="ORF">HNP32_000366</name>
</gene>
<dbReference type="RefSeq" id="WP_184266399.1">
    <property type="nucleotide sequence ID" value="NZ_JACHKY010000001.1"/>
</dbReference>
<protein>
    <recommendedName>
        <fullName evidence="4">DUF3887 domain-containing protein</fullName>
    </recommendedName>
</protein>
<comment type="caution">
    <text evidence="2">The sequence shown here is derived from an EMBL/GenBank/DDBJ whole genome shotgun (WGS) entry which is preliminary data.</text>
</comment>
<dbReference type="Proteomes" id="UP000539957">
    <property type="component" value="Unassembled WGS sequence"/>
</dbReference>
<proteinExistence type="predicted"/>
<evidence type="ECO:0000313" key="3">
    <source>
        <dbReference type="Proteomes" id="UP000539957"/>
    </source>
</evidence>
<dbReference type="AlphaFoldDB" id="A0A7W7N2X1"/>
<feature type="signal peptide" evidence="1">
    <location>
        <begin position="1"/>
        <end position="22"/>
    </location>
</feature>
<evidence type="ECO:0008006" key="4">
    <source>
        <dbReference type="Google" id="ProtNLM"/>
    </source>
</evidence>
<evidence type="ECO:0000313" key="2">
    <source>
        <dbReference type="EMBL" id="MBB4796652.1"/>
    </source>
</evidence>